<name>U1QVT1_9BIFI</name>
<organism evidence="3 4">
    <name type="scientific">Alloscardovia omnicolens F0580</name>
    <dbReference type="NCBI Taxonomy" id="1321816"/>
    <lineage>
        <taxon>Bacteria</taxon>
        <taxon>Bacillati</taxon>
        <taxon>Actinomycetota</taxon>
        <taxon>Actinomycetes</taxon>
        <taxon>Bifidobacteriales</taxon>
        <taxon>Bifidobacteriaceae</taxon>
        <taxon>Alloscardovia</taxon>
    </lineage>
</organism>
<feature type="transmembrane region" description="Helical" evidence="1">
    <location>
        <begin position="30"/>
        <end position="50"/>
    </location>
</feature>
<feature type="transmembrane region" description="Helical" evidence="1">
    <location>
        <begin position="71"/>
        <end position="89"/>
    </location>
</feature>
<keyword evidence="3" id="KW-0012">Acyltransferase</keyword>
<dbReference type="GO" id="GO:0016747">
    <property type="term" value="F:acyltransferase activity, transferring groups other than amino-acyl groups"/>
    <property type="evidence" value="ECO:0007669"/>
    <property type="project" value="InterPro"/>
</dbReference>
<feature type="transmembrane region" description="Helical" evidence="1">
    <location>
        <begin position="295"/>
        <end position="315"/>
    </location>
</feature>
<feature type="transmembrane region" description="Helical" evidence="1">
    <location>
        <begin position="101"/>
        <end position="117"/>
    </location>
</feature>
<protein>
    <submittedName>
        <fullName evidence="3">Acyltransferase</fullName>
    </submittedName>
</protein>
<keyword evidence="1" id="KW-1133">Transmembrane helix</keyword>
<dbReference type="EMBL" id="AWSI01000012">
    <property type="protein sequence ID" value="ERH31495.1"/>
    <property type="molecule type" value="Genomic_DNA"/>
</dbReference>
<evidence type="ECO:0000313" key="3">
    <source>
        <dbReference type="EMBL" id="ERH31495.1"/>
    </source>
</evidence>
<feature type="transmembrane region" description="Helical" evidence="1">
    <location>
        <begin position="195"/>
        <end position="216"/>
    </location>
</feature>
<dbReference type="STRING" id="419015.HMPREF3214_01354"/>
<evidence type="ECO:0000313" key="4">
    <source>
        <dbReference type="Proteomes" id="UP000016519"/>
    </source>
</evidence>
<gene>
    <name evidence="3" type="ORF">HMPREF9244_00364</name>
</gene>
<keyword evidence="1" id="KW-0472">Membrane</keyword>
<evidence type="ECO:0000259" key="2">
    <source>
        <dbReference type="Pfam" id="PF01757"/>
    </source>
</evidence>
<feature type="transmembrane region" description="Helical" evidence="1">
    <location>
        <begin position="222"/>
        <end position="243"/>
    </location>
</feature>
<sequence>MRAFAAILIVITHFNNPFLVTRPVFANSPFGIYIGGLGVSLFLIISGAALMYTQGDKEKLNLRTFYSKRALTIYPMFWIAFLVANLFHLWRSGWQFGQTPWWRIIFSVFAVDGYVANMHVSTFYTLGEWFLGFILIFYAIFPLLRVGVKKYPVPTAVIVGILYVVTILSSFTVLQLPQDLLLTVRLPEIIFGMYFVRYIKHVSHAVGVGSMIFLILQQWKEFLSGPLAVTFVGIAFFLALVWLCQLIGQPSKVIEYPVNWVSKFSYAIFLTHHVIIVDVFALFSDYMHWSQLHIYGLFLFDYVIIAIASVVLFYVEKFIVRGGTAIGSVLTKS</sequence>
<feature type="transmembrane region" description="Helical" evidence="1">
    <location>
        <begin position="129"/>
        <end position="148"/>
    </location>
</feature>
<feature type="transmembrane region" description="Helical" evidence="1">
    <location>
        <begin position="264"/>
        <end position="283"/>
    </location>
</feature>
<dbReference type="PATRIC" id="fig|1321816.3.peg.312"/>
<evidence type="ECO:0000256" key="1">
    <source>
        <dbReference type="SAM" id="Phobius"/>
    </source>
</evidence>
<dbReference type="InterPro" id="IPR002656">
    <property type="entry name" value="Acyl_transf_3_dom"/>
</dbReference>
<dbReference type="Pfam" id="PF01757">
    <property type="entry name" value="Acyl_transf_3"/>
    <property type="match status" value="1"/>
</dbReference>
<keyword evidence="3" id="KW-0808">Transferase</keyword>
<feature type="transmembrane region" description="Helical" evidence="1">
    <location>
        <begin position="154"/>
        <end position="174"/>
    </location>
</feature>
<dbReference type="HOGENOM" id="CLU_067759_0_0_11"/>
<feature type="domain" description="Acyltransferase 3" evidence="2">
    <location>
        <begin position="1"/>
        <end position="313"/>
    </location>
</feature>
<comment type="caution">
    <text evidence="3">The sequence shown here is derived from an EMBL/GenBank/DDBJ whole genome shotgun (WGS) entry which is preliminary data.</text>
</comment>
<dbReference type="Proteomes" id="UP000016519">
    <property type="component" value="Unassembled WGS sequence"/>
</dbReference>
<dbReference type="AlphaFoldDB" id="U1QVT1"/>
<accession>U1QVT1</accession>
<proteinExistence type="predicted"/>
<reference evidence="3 4" key="1">
    <citation type="submission" date="2013-08" db="EMBL/GenBank/DDBJ databases">
        <authorList>
            <person name="Weinstock G."/>
            <person name="Sodergren E."/>
            <person name="Wylie T."/>
            <person name="Fulton L."/>
            <person name="Fulton R."/>
            <person name="Fronick C."/>
            <person name="O'Laughlin M."/>
            <person name="Godfrey J."/>
            <person name="Miner T."/>
            <person name="Herter B."/>
            <person name="Appelbaum E."/>
            <person name="Cordes M."/>
            <person name="Lek S."/>
            <person name="Wollam A."/>
            <person name="Pepin K.H."/>
            <person name="Palsikar V.B."/>
            <person name="Mitreva M."/>
            <person name="Wilson R.K."/>
        </authorList>
    </citation>
    <scope>NUCLEOTIDE SEQUENCE [LARGE SCALE GENOMIC DNA]</scope>
    <source>
        <strain evidence="3 4">F0580</strain>
    </source>
</reference>
<keyword evidence="4" id="KW-1185">Reference proteome</keyword>
<keyword evidence="1" id="KW-0812">Transmembrane</keyword>